<keyword evidence="8" id="KW-0969">Cilium</keyword>
<comment type="caution">
    <text evidence="8">The sequence shown here is derived from an EMBL/GenBank/DDBJ whole genome shotgun (WGS) entry which is preliminary data.</text>
</comment>
<dbReference type="EMBL" id="JBGONM010000038">
    <property type="protein sequence ID" value="MEZ8082557.1"/>
    <property type="molecule type" value="Genomic_DNA"/>
</dbReference>
<evidence type="ECO:0000259" key="6">
    <source>
        <dbReference type="Pfam" id="PF06429"/>
    </source>
</evidence>
<keyword evidence="3 4" id="KW-0975">Bacterial flagellum</keyword>
<feature type="domain" description="Flagellar basal body rod protein N-terminal" evidence="5">
    <location>
        <begin position="5"/>
        <end position="35"/>
    </location>
</feature>
<evidence type="ECO:0000313" key="9">
    <source>
        <dbReference type="Proteomes" id="UP001569154"/>
    </source>
</evidence>
<dbReference type="PANTHER" id="PTHR30435:SF1">
    <property type="entry name" value="FLAGELLAR HOOK PROTEIN FLGE"/>
    <property type="match status" value="1"/>
</dbReference>
<evidence type="ECO:0000313" key="8">
    <source>
        <dbReference type="EMBL" id="MEZ8082557.1"/>
    </source>
</evidence>
<organism evidence="8 9">
    <name type="scientific">Enterovibrio norvegicus</name>
    <dbReference type="NCBI Taxonomy" id="188144"/>
    <lineage>
        <taxon>Bacteria</taxon>
        <taxon>Pseudomonadati</taxon>
        <taxon>Pseudomonadota</taxon>
        <taxon>Gammaproteobacteria</taxon>
        <taxon>Vibrionales</taxon>
        <taxon>Vibrionaceae</taxon>
        <taxon>Enterovibrio</taxon>
    </lineage>
</organism>
<evidence type="ECO:0000259" key="7">
    <source>
        <dbReference type="Pfam" id="PF22692"/>
    </source>
</evidence>
<comment type="subcellular location">
    <subcellularLocation>
        <location evidence="1 4">Bacterial flagellum basal body</location>
    </subcellularLocation>
</comment>
<comment type="function">
    <text evidence="4">A flexible structure which links the flagellar filament to the drive apparatus in the basal body.</text>
</comment>
<gene>
    <name evidence="8" type="ORF">ACED35_15665</name>
</gene>
<dbReference type="PANTHER" id="PTHR30435">
    <property type="entry name" value="FLAGELLAR PROTEIN"/>
    <property type="match status" value="1"/>
</dbReference>
<dbReference type="RefSeq" id="WP_017013029.1">
    <property type="nucleotide sequence ID" value="NZ_AJYG02000064.1"/>
</dbReference>
<keyword evidence="8" id="KW-0282">Flagellum</keyword>
<feature type="domain" description="Flagellar hook protein FlgE/F/G-like D1" evidence="7">
    <location>
        <begin position="79"/>
        <end position="152"/>
    </location>
</feature>
<evidence type="ECO:0000259" key="5">
    <source>
        <dbReference type="Pfam" id="PF00460"/>
    </source>
</evidence>
<protein>
    <recommendedName>
        <fullName evidence="4">Flagellar hook protein FlgE</fullName>
    </recommendedName>
</protein>
<evidence type="ECO:0000256" key="4">
    <source>
        <dbReference type="RuleBase" id="RU362116"/>
    </source>
</evidence>
<dbReference type="Pfam" id="PF00460">
    <property type="entry name" value="Flg_bb_rod"/>
    <property type="match status" value="1"/>
</dbReference>
<dbReference type="InterPro" id="IPR053967">
    <property type="entry name" value="LlgE_F_G-like_D1"/>
</dbReference>
<sequence length="380" mass="40140">MFQSFYNGLSGMQSSSKALDIVSDNVANMQTPGFKANDVFMASVNGGGKGLGSQVADVGHRYTNGEVAQTGNSTDAYLDGRALFVLKSDGEYYYTRAGMFTLNENNVLVDRMSGYEVVGVDDKGNLGPIMVGDNESIPAVSSTSVSVRGEITKKDGTVELEKVGYIAVDGSYQQLTVSLELDEDTEAWKVSVTDSEGNEVGTGSLEFDLGGTLKVGKNEVEATLADGQVITVSFGEAGSLAGVTLRDENEESALELDEVDGSAESPFSDISIGNDGTVTLYYGNGDTRQIGALGVAKVDSYSAFSVKEGHLLQSEKAPEILQVGRGIDANIIAGAVELSNVDLAQEFGDMMVIQRSYQASSRVMSISNQLIEQLYNSTGG</sequence>
<reference evidence="8 9" key="1">
    <citation type="submission" date="2024-06" db="EMBL/GenBank/DDBJ databases">
        <authorList>
            <person name="Steensen K."/>
            <person name="Seneca J."/>
            <person name="Bartlau N."/>
            <person name="Yu A.X."/>
            <person name="Polz M.F."/>
        </authorList>
    </citation>
    <scope>NUCLEOTIDE SEQUENCE [LARGE SCALE GENOMIC DNA]</scope>
    <source>
        <strain evidence="8 9">1F260</strain>
    </source>
</reference>
<keyword evidence="9" id="KW-1185">Reference proteome</keyword>
<evidence type="ECO:0000256" key="2">
    <source>
        <dbReference type="ARBA" id="ARBA00009677"/>
    </source>
</evidence>
<dbReference type="InterPro" id="IPR037925">
    <property type="entry name" value="FlgE/F/G-like"/>
</dbReference>
<evidence type="ECO:0000256" key="1">
    <source>
        <dbReference type="ARBA" id="ARBA00004117"/>
    </source>
</evidence>
<evidence type="ECO:0000256" key="3">
    <source>
        <dbReference type="ARBA" id="ARBA00023143"/>
    </source>
</evidence>
<dbReference type="SUPFAM" id="SSF117143">
    <property type="entry name" value="Flagellar hook protein flgE"/>
    <property type="match status" value="1"/>
</dbReference>
<dbReference type="Proteomes" id="UP001569154">
    <property type="component" value="Unassembled WGS sequence"/>
</dbReference>
<proteinExistence type="inferred from homology"/>
<dbReference type="InterPro" id="IPR001444">
    <property type="entry name" value="Flag_bb_rod_N"/>
</dbReference>
<accession>A0ABV4L733</accession>
<dbReference type="InterPro" id="IPR020013">
    <property type="entry name" value="Flagellar_FlgE/F/G"/>
</dbReference>
<dbReference type="NCBIfam" id="TIGR03506">
    <property type="entry name" value="FlgEFG_subfam"/>
    <property type="match status" value="1"/>
</dbReference>
<dbReference type="Pfam" id="PF22692">
    <property type="entry name" value="LlgE_F_G_D1"/>
    <property type="match status" value="1"/>
</dbReference>
<name>A0ABV4L733_9GAMM</name>
<comment type="similarity">
    <text evidence="2 4">Belongs to the flagella basal body rod proteins family.</text>
</comment>
<feature type="domain" description="Flagellar basal-body/hook protein C-terminal" evidence="6">
    <location>
        <begin position="333"/>
        <end position="374"/>
    </location>
</feature>
<dbReference type="Pfam" id="PF06429">
    <property type="entry name" value="Flg_bbr_C"/>
    <property type="match status" value="1"/>
</dbReference>
<keyword evidence="8" id="KW-0966">Cell projection</keyword>
<dbReference type="InterPro" id="IPR010930">
    <property type="entry name" value="Flg_bb/hook_C_dom"/>
</dbReference>